<dbReference type="RefSeq" id="XP_033656618.1">
    <property type="nucleotide sequence ID" value="XM_033793913.1"/>
</dbReference>
<feature type="compositionally biased region" description="Acidic residues" evidence="1">
    <location>
        <begin position="360"/>
        <end position="379"/>
    </location>
</feature>
<proteinExistence type="predicted"/>
<reference evidence="2" key="1">
    <citation type="journal article" date="2020" name="Stud. Mycol.">
        <title>101 Dothideomycetes genomes: a test case for predicting lifestyles and emergence of pathogens.</title>
        <authorList>
            <person name="Haridas S."/>
            <person name="Albert R."/>
            <person name="Binder M."/>
            <person name="Bloem J."/>
            <person name="Labutti K."/>
            <person name="Salamov A."/>
            <person name="Andreopoulos B."/>
            <person name="Baker S."/>
            <person name="Barry K."/>
            <person name="Bills G."/>
            <person name="Bluhm B."/>
            <person name="Cannon C."/>
            <person name="Castanera R."/>
            <person name="Culley D."/>
            <person name="Daum C."/>
            <person name="Ezra D."/>
            <person name="Gonzalez J."/>
            <person name="Henrissat B."/>
            <person name="Kuo A."/>
            <person name="Liang C."/>
            <person name="Lipzen A."/>
            <person name="Lutzoni F."/>
            <person name="Magnuson J."/>
            <person name="Mondo S."/>
            <person name="Nolan M."/>
            <person name="Ohm R."/>
            <person name="Pangilinan J."/>
            <person name="Park H.-J."/>
            <person name="Ramirez L."/>
            <person name="Alfaro M."/>
            <person name="Sun H."/>
            <person name="Tritt A."/>
            <person name="Yoshinaga Y."/>
            <person name="Zwiers L.-H."/>
            <person name="Turgeon B."/>
            <person name="Goodwin S."/>
            <person name="Spatafora J."/>
            <person name="Crous P."/>
            <person name="Grigoriev I."/>
        </authorList>
    </citation>
    <scope>NUCLEOTIDE SEQUENCE</scope>
    <source>
        <strain evidence="2">CBS 379.55</strain>
    </source>
</reference>
<organism evidence="2 3">
    <name type="scientific">Westerdykella ornata</name>
    <dbReference type="NCBI Taxonomy" id="318751"/>
    <lineage>
        <taxon>Eukaryota</taxon>
        <taxon>Fungi</taxon>
        <taxon>Dikarya</taxon>
        <taxon>Ascomycota</taxon>
        <taxon>Pezizomycotina</taxon>
        <taxon>Dothideomycetes</taxon>
        <taxon>Pleosporomycetidae</taxon>
        <taxon>Pleosporales</taxon>
        <taxon>Sporormiaceae</taxon>
        <taxon>Westerdykella</taxon>
    </lineage>
</organism>
<feature type="compositionally biased region" description="Basic and acidic residues" evidence="1">
    <location>
        <begin position="298"/>
        <end position="321"/>
    </location>
</feature>
<name>A0A6A6JVK0_WESOR</name>
<feature type="region of interest" description="Disordered" evidence="1">
    <location>
        <begin position="238"/>
        <end position="457"/>
    </location>
</feature>
<keyword evidence="3" id="KW-1185">Reference proteome</keyword>
<evidence type="ECO:0000313" key="2">
    <source>
        <dbReference type="EMBL" id="KAF2279079.1"/>
    </source>
</evidence>
<accession>A0A6A6JVK0</accession>
<feature type="compositionally biased region" description="Basic and acidic residues" evidence="1">
    <location>
        <begin position="409"/>
        <end position="435"/>
    </location>
</feature>
<dbReference type="Proteomes" id="UP000800097">
    <property type="component" value="Unassembled WGS sequence"/>
</dbReference>
<protein>
    <submittedName>
        <fullName evidence="2">Uncharacterized protein</fullName>
    </submittedName>
</protein>
<dbReference type="GeneID" id="54547088"/>
<dbReference type="AlphaFoldDB" id="A0A6A6JVK0"/>
<sequence length="565" mass="64402">MGIQDLYWNESKRYGDAIPHDGPPLTGPKPDLTYAFPILDTTKITAPYVSDPKVNDFSLEVLGELRTNKKVELRSAPTTKLHSSQTKKNLQLGNADLLCFPWAIVEAKKNEPNMKDHRAAGEFCYCQAANASAAALKLREDLMELAKDCPNTHDGLAIFAFTCVGPTVKLWVTHKIKSKAETITLMRCIWATSLELTWGAMALRMVIENMQEWVYHRVTPEIWRWIRMVRAAHPPQPCIPPGAVLPSQTRRAASCEPTRERKHATSPSPKTHAVETRRKSSPGSSHRQGHIHSLPIRTRKDSFGKNHSNKEEKRDSEGREDEREEEGDSSDATYEPSSTGEDDITEEDEEDFTDSTVESDNSEEEEEGYTAESEYSEDEAEKREDTQGQRSSSHQQRPDKAGSLGKNGRAKEYRSDEDHTEGRYRPKSDKSKGKDTPSPNRRRRSSHGSPSPSGWKSKFPEWKAYPRSLQVLLADFWEKNESNCEVALDILKRFFSFSWRHDDDFLLALSQLHDLSLVNKSRFEELVKLSSRVDQFEFQEELERVLELAVWEQEWDPDASIPIVL</sequence>
<gene>
    <name evidence="2" type="ORF">EI97DRAFT_227213</name>
</gene>
<feature type="compositionally biased region" description="Acidic residues" evidence="1">
    <location>
        <begin position="340"/>
        <end position="353"/>
    </location>
</feature>
<evidence type="ECO:0000313" key="3">
    <source>
        <dbReference type="Proteomes" id="UP000800097"/>
    </source>
</evidence>
<dbReference type="EMBL" id="ML986487">
    <property type="protein sequence ID" value="KAF2279079.1"/>
    <property type="molecule type" value="Genomic_DNA"/>
</dbReference>
<evidence type="ECO:0000256" key="1">
    <source>
        <dbReference type="SAM" id="MobiDB-lite"/>
    </source>
</evidence>
<dbReference type="OrthoDB" id="5081713at2759"/>